<dbReference type="InterPro" id="IPR006910">
    <property type="entry name" value="Rad21_Rec8_N"/>
</dbReference>
<dbReference type="CDD" id="cd21788">
    <property type="entry name" value="Rad21_Rec8_M_SpRad21p-like"/>
    <property type="match status" value="1"/>
</dbReference>
<dbReference type="PANTHER" id="PTHR12585:SF69">
    <property type="entry name" value="FI11703P"/>
    <property type="match status" value="1"/>
</dbReference>
<keyword evidence="2" id="KW-0539">Nucleus</keyword>
<gene>
    <name evidence="5" type="ORF">P167DRAFT_137320</name>
</gene>
<organism evidence="5 6">
    <name type="scientific">Morchella conica CCBAS932</name>
    <dbReference type="NCBI Taxonomy" id="1392247"/>
    <lineage>
        <taxon>Eukaryota</taxon>
        <taxon>Fungi</taxon>
        <taxon>Dikarya</taxon>
        <taxon>Ascomycota</taxon>
        <taxon>Pezizomycotina</taxon>
        <taxon>Pezizomycetes</taxon>
        <taxon>Pezizales</taxon>
        <taxon>Morchellaceae</taxon>
        <taxon>Morchella</taxon>
    </lineage>
</organism>
<dbReference type="InParanoid" id="A0A3N4KRZ9"/>
<evidence type="ECO:0000256" key="2">
    <source>
        <dbReference type="ARBA" id="ARBA00023242"/>
    </source>
</evidence>
<feature type="region of interest" description="Disordered" evidence="3">
    <location>
        <begin position="162"/>
        <end position="181"/>
    </location>
</feature>
<reference evidence="5 6" key="1">
    <citation type="journal article" date="2018" name="Nat. Ecol. Evol.">
        <title>Pezizomycetes genomes reveal the molecular basis of ectomycorrhizal truffle lifestyle.</title>
        <authorList>
            <person name="Murat C."/>
            <person name="Payen T."/>
            <person name="Noel B."/>
            <person name="Kuo A."/>
            <person name="Morin E."/>
            <person name="Chen J."/>
            <person name="Kohler A."/>
            <person name="Krizsan K."/>
            <person name="Balestrini R."/>
            <person name="Da Silva C."/>
            <person name="Montanini B."/>
            <person name="Hainaut M."/>
            <person name="Levati E."/>
            <person name="Barry K.W."/>
            <person name="Belfiori B."/>
            <person name="Cichocki N."/>
            <person name="Clum A."/>
            <person name="Dockter R.B."/>
            <person name="Fauchery L."/>
            <person name="Guy J."/>
            <person name="Iotti M."/>
            <person name="Le Tacon F."/>
            <person name="Lindquist E.A."/>
            <person name="Lipzen A."/>
            <person name="Malagnac F."/>
            <person name="Mello A."/>
            <person name="Molinier V."/>
            <person name="Miyauchi S."/>
            <person name="Poulain J."/>
            <person name="Riccioni C."/>
            <person name="Rubini A."/>
            <person name="Sitrit Y."/>
            <person name="Splivallo R."/>
            <person name="Traeger S."/>
            <person name="Wang M."/>
            <person name="Zifcakova L."/>
            <person name="Wipf D."/>
            <person name="Zambonelli A."/>
            <person name="Paolocci F."/>
            <person name="Nowrousian M."/>
            <person name="Ottonello S."/>
            <person name="Baldrian P."/>
            <person name="Spatafora J.W."/>
            <person name="Henrissat B."/>
            <person name="Nagy L.G."/>
            <person name="Aury J.M."/>
            <person name="Wincker P."/>
            <person name="Grigoriev I.V."/>
            <person name="Bonfante P."/>
            <person name="Martin F.M."/>
        </authorList>
    </citation>
    <scope>NUCLEOTIDE SEQUENCE [LARGE SCALE GENOMIC DNA]</scope>
    <source>
        <strain evidence="5 6">CCBAS932</strain>
    </source>
</reference>
<dbReference type="PANTHER" id="PTHR12585">
    <property type="entry name" value="SCC1 / RAD21 FAMILY MEMBER"/>
    <property type="match status" value="1"/>
</dbReference>
<dbReference type="Proteomes" id="UP000277580">
    <property type="component" value="Unassembled WGS sequence"/>
</dbReference>
<dbReference type="GO" id="GO:0030892">
    <property type="term" value="C:mitotic cohesin complex"/>
    <property type="evidence" value="ECO:0007669"/>
    <property type="project" value="TreeGrafter"/>
</dbReference>
<evidence type="ECO:0000256" key="3">
    <source>
        <dbReference type="SAM" id="MobiDB-lite"/>
    </source>
</evidence>
<dbReference type="AlphaFoldDB" id="A0A3N4KRZ9"/>
<feature type="region of interest" description="Disordered" evidence="3">
    <location>
        <begin position="469"/>
        <end position="520"/>
    </location>
</feature>
<dbReference type="GO" id="GO:1990414">
    <property type="term" value="P:replication-born double-strand break repair via sister chromatid exchange"/>
    <property type="evidence" value="ECO:0007669"/>
    <property type="project" value="TreeGrafter"/>
</dbReference>
<evidence type="ECO:0000259" key="4">
    <source>
        <dbReference type="Pfam" id="PF04825"/>
    </source>
</evidence>
<dbReference type="Pfam" id="PF04825">
    <property type="entry name" value="Rad21_Rec8_N"/>
    <property type="match status" value="1"/>
</dbReference>
<name>A0A3N4KRZ9_9PEZI</name>
<evidence type="ECO:0000313" key="6">
    <source>
        <dbReference type="Proteomes" id="UP000277580"/>
    </source>
</evidence>
<feature type="region of interest" description="Disordered" evidence="3">
    <location>
        <begin position="298"/>
        <end position="319"/>
    </location>
</feature>
<dbReference type="OrthoDB" id="10071381at2759"/>
<dbReference type="GO" id="GO:0003682">
    <property type="term" value="F:chromatin binding"/>
    <property type="evidence" value="ECO:0007669"/>
    <property type="project" value="TreeGrafter"/>
</dbReference>
<dbReference type="InterPro" id="IPR039781">
    <property type="entry name" value="Rad21/Rec8-like"/>
</dbReference>
<protein>
    <recommendedName>
        <fullName evidence="4">Rad21/Rec8-like protein N-terminal domain-containing protein</fullName>
    </recommendedName>
</protein>
<evidence type="ECO:0000313" key="5">
    <source>
        <dbReference type="EMBL" id="RPB13276.1"/>
    </source>
</evidence>
<keyword evidence="6" id="KW-1185">Reference proteome</keyword>
<evidence type="ECO:0000256" key="1">
    <source>
        <dbReference type="ARBA" id="ARBA00004123"/>
    </source>
</evidence>
<dbReference type="FunCoup" id="A0A3N4KRZ9">
    <property type="interactions" value="165"/>
</dbReference>
<dbReference type="STRING" id="1392247.A0A3N4KRZ9"/>
<sequence length="561" mass="61843">MFYSETLLSKTGPLARVWLSANLERKLSKTHILQSNIETSVGAIVGQDQAPMALRLSGQLLLGVVRIYSRKARYLLEDCNEALMKIKVAFRPGNFDLPAGATSHTAAQLTLPDVITELDLLLPDPTLDLGDLGQLPFDSDAHISSNANITLSDEYFLDSIDRGRGPGAEAQDDFENGLLDDDLNLDVDADEETTPRPVRTMMRAKSEELLSESDFASEIGRRAPAPLEDDLMSDIRMDDAGNLGFSDAPKQPESEIGLEEDLRLGFEGDEDTGMGFGGDLGFGGDEQEGDLTLLGAQSEVQRRSPSLGGDVTPRAQSPGLDIGRFERAESSPLSSVRSSVDRELEGEIKTHGDMLNMSYLDDTLRPLSEEPEPEPAVHHQRSVRGRRVLIDDVTEIRSNQIKAQQEDRSKILREPSFLPRDPTLLALLSLQKSRGFAQNVFYPKNIAPELASLLSPEFVKRMAELKRKREDPDEVVAEEARSASKQPRLNIEDEEEILAPMDEDERAGSGDEGGPGDEMFMLPEDETRIEHELGDDTFSIRGAGKLLYVFTVLGSVSYIPY</sequence>
<accession>A0A3N4KRZ9</accession>
<dbReference type="EMBL" id="ML119124">
    <property type="protein sequence ID" value="RPB13276.1"/>
    <property type="molecule type" value="Genomic_DNA"/>
</dbReference>
<comment type="subcellular location">
    <subcellularLocation>
        <location evidence="1">Nucleus</location>
    </subcellularLocation>
</comment>
<feature type="domain" description="Rad21/Rec8-like protein N-terminal" evidence="4">
    <location>
        <begin position="1"/>
        <end position="104"/>
    </location>
</feature>
<dbReference type="GO" id="GO:0007064">
    <property type="term" value="P:mitotic sister chromatid cohesion"/>
    <property type="evidence" value="ECO:0007669"/>
    <property type="project" value="TreeGrafter"/>
</dbReference>
<feature type="compositionally biased region" description="Acidic residues" evidence="3">
    <location>
        <begin position="492"/>
        <end position="505"/>
    </location>
</feature>
<dbReference type="GO" id="GO:0005634">
    <property type="term" value="C:nucleus"/>
    <property type="evidence" value="ECO:0007669"/>
    <property type="project" value="UniProtKB-SubCell"/>
</dbReference>
<feature type="compositionally biased region" description="Acidic residues" evidence="3">
    <location>
        <begin position="170"/>
        <end position="181"/>
    </location>
</feature>
<proteinExistence type="predicted"/>